<evidence type="ECO:0000313" key="1">
    <source>
        <dbReference type="EMBL" id="KAF4409016.1"/>
    </source>
</evidence>
<evidence type="ECO:0000313" key="2">
    <source>
        <dbReference type="Proteomes" id="UP000621266"/>
    </source>
</evidence>
<organism evidence="1 2">
    <name type="scientific">Streptomyces lycii</name>
    <dbReference type="NCBI Taxonomy" id="2654337"/>
    <lineage>
        <taxon>Bacteria</taxon>
        <taxon>Bacillati</taxon>
        <taxon>Actinomycetota</taxon>
        <taxon>Actinomycetes</taxon>
        <taxon>Kitasatosporales</taxon>
        <taxon>Streptomycetaceae</taxon>
        <taxon>Streptomyces</taxon>
    </lineage>
</organism>
<dbReference type="EMBL" id="WHPN01000254">
    <property type="protein sequence ID" value="KAF4409016.1"/>
    <property type="molecule type" value="Genomic_DNA"/>
</dbReference>
<keyword evidence="2" id="KW-1185">Reference proteome</keyword>
<reference evidence="1 2" key="1">
    <citation type="submission" date="2019-10" db="EMBL/GenBank/DDBJ databases">
        <title>Streptomyces tenebrisbrunneis sp.nov., an endogenous actinomycete isolated from of Lycium ruthenicum.</title>
        <authorList>
            <person name="Ma L."/>
        </authorList>
    </citation>
    <scope>NUCLEOTIDE SEQUENCE [LARGE SCALE GENOMIC DNA]</scope>
    <source>
        <strain evidence="1 2">TRM 66187</strain>
    </source>
</reference>
<dbReference type="Proteomes" id="UP000621266">
    <property type="component" value="Unassembled WGS sequence"/>
</dbReference>
<comment type="caution">
    <text evidence="1">The sequence shown here is derived from an EMBL/GenBank/DDBJ whole genome shotgun (WGS) entry which is preliminary data.</text>
</comment>
<dbReference type="RefSeq" id="WP_143671078.1">
    <property type="nucleotide sequence ID" value="NZ_WHPN01000254.1"/>
</dbReference>
<sequence length="344" mass="36697">MRIAMVTASTGVGTLRGNRRFDLETGIEASGMGRADVWWRHLPGGGRELVPLLGARLCALGPVGYEALGHRELAALTYHGESLPGHPRGENNLASGSVIAVRTRSGQLAKMQVQTYGHDLRIRWQGCPPPPRFKGLKVVVGSAPPWLVSRYVVDCAYESPDGSMHPCGRGEFGADGGVVEDRISDAWGGFPATARVVVAVDFQPGTGLQGVVEHFAPEVGAAGVSMLYEPNQEIRRVKLVFGLTPPAGAQDYLLLRWVYRSGASAGGGSQKTLTGPDLQGNVAQHEIAFPPDASTAAAVDLTVDGVYQAAELVQFKQRVSLPASALAFRFRKQGSGPRYRLEAF</sequence>
<gene>
    <name evidence="1" type="ORF">GCU69_11040</name>
</gene>
<protein>
    <submittedName>
        <fullName evidence="1">Uncharacterized protein</fullName>
    </submittedName>
</protein>
<accession>A0ABQ7FJ71</accession>
<name>A0ABQ7FJ71_9ACTN</name>
<proteinExistence type="predicted"/>